<dbReference type="Proteomes" id="UP001519328">
    <property type="component" value="Unassembled WGS sequence"/>
</dbReference>
<sequence length="68" mass="8010">MNDITEKQRERAVNDRIEDLKNNLYRLGITHTSDGRDIEKVSLYTLEYTHINAKCRQAVEFGEEEPNK</sequence>
<name>A0ABS4HH71_9BACI</name>
<dbReference type="EMBL" id="JAGGKK010000020">
    <property type="protein sequence ID" value="MBP1950266.1"/>
    <property type="molecule type" value="Genomic_DNA"/>
</dbReference>
<gene>
    <name evidence="1" type="ORF">J2Z82_003223</name>
</gene>
<protein>
    <recommendedName>
        <fullName evidence="3">Fur-regulated basic protein FbpA</fullName>
    </recommendedName>
</protein>
<evidence type="ECO:0000313" key="1">
    <source>
        <dbReference type="EMBL" id="MBP1950266.1"/>
    </source>
</evidence>
<evidence type="ECO:0000313" key="2">
    <source>
        <dbReference type="Proteomes" id="UP001519328"/>
    </source>
</evidence>
<proteinExistence type="predicted"/>
<accession>A0ABS4HH71</accession>
<comment type="caution">
    <text evidence="1">The sequence shown here is derived from an EMBL/GenBank/DDBJ whole genome shotgun (WGS) entry which is preliminary data.</text>
</comment>
<evidence type="ECO:0008006" key="3">
    <source>
        <dbReference type="Google" id="ProtNLM"/>
    </source>
</evidence>
<dbReference type="RefSeq" id="WP_209481748.1">
    <property type="nucleotide sequence ID" value="NZ_JAGGKK010000020.1"/>
</dbReference>
<reference evidence="1 2" key="1">
    <citation type="submission" date="2021-03" db="EMBL/GenBank/DDBJ databases">
        <title>Genomic Encyclopedia of Type Strains, Phase IV (KMG-IV): sequencing the most valuable type-strain genomes for metagenomic binning, comparative biology and taxonomic classification.</title>
        <authorList>
            <person name="Goeker M."/>
        </authorList>
    </citation>
    <scope>NUCLEOTIDE SEQUENCE [LARGE SCALE GENOMIC DNA]</scope>
    <source>
        <strain evidence="1 2">DSM 21085</strain>
    </source>
</reference>
<organism evidence="1 2">
    <name type="scientific">Virgibacillus litoralis</name>
    <dbReference type="NCBI Taxonomy" id="578221"/>
    <lineage>
        <taxon>Bacteria</taxon>
        <taxon>Bacillati</taxon>
        <taxon>Bacillota</taxon>
        <taxon>Bacilli</taxon>
        <taxon>Bacillales</taxon>
        <taxon>Bacillaceae</taxon>
        <taxon>Virgibacillus</taxon>
    </lineage>
</organism>
<keyword evidence="2" id="KW-1185">Reference proteome</keyword>